<dbReference type="Gene3D" id="3.40.50.10070">
    <property type="entry name" value="TolB, N-terminal domain"/>
    <property type="match status" value="1"/>
</dbReference>
<dbReference type="Gene3D" id="2.120.10.30">
    <property type="entry name" value="TolB, C-terminal domain"/>
    <property type="match status" value="1"/>
</dbReference>
<dbReference type="SUPFAM" id="SSF52964">
    <property type="entry name" value="TolB, N-terminal domain"/>
    <property type="match status" value="1"/>
</dbReference>
<keyword evidence="5" id="KW-0132">Cell division</keyword>
<evidence type="ECO:0000313" key="7">
    <source>
        <dbReference type="EMBL" id="MBI1686515.1"/>
    </source>
</evidence>
<evidence type="ECO:0000256" key="1">
    <source>
        <dbReference type="ARBA" id="ARBA00004418"/>
    </source>
</evidence>
<evidence type="ECO:0000259" key="6">
    <source>
        <dbReference type="Pfam" id="PF04052"/>
    </source>
</evidence>
<dbReference type="HAMAP" id="MF_00671">
    <property type="entry name" value="TolB"/>
    <property type="match status" value="1"/>
</dbReference>
<evidence type="ECO:0000256" key="5">
    <source>
        <dbReference type="HAMAP-Rule" id="MF_00671"/>
    </source>
</evidence>
<dbReference type="PANTHER" id="PTHR36842">
    <property type="entry name" value="PROTEIN TOLB HOMOLOG"/>
    <property type="match status" value="1"/>
</dbReference>
<dbReference type="InterPro" id="IPR014167">
    <property type="entry name" value="Tol-Pal_TolB"/>
</dbReference>
<keyword evidence="5" id="KW-0131">Cell cycle</keyword>
<dbReference type="Proteomes" id="UP000639859">
    <property type="component" value="Unassembled WGS sequence"/>
</dbReference>
<evidence type="ECO:0000256" key="4">
    <source>
        <dbReference type="ARBA" id="ARBA00022764"/>
    </source>
</evidence>
<dbReference type="SUPFAM" id="SSF69304">
    <property type="entry name" value="Tricorn protease N-terminal domain"/>
    <property type="match status" value="1"/>
</dbReference>
<reference evidence="7 8" key="1">
    <citation type="submission" date="2020-11" db="EMBL/GenBank/DDBJ databases">
        <title>genome sequence of strain KACC 18849.</title>
        <authorList>
            <person name="Gao J."/>
            <person name="Zhang X."/>
        </authorList>
    </citation>
    <scope>NUCLEOTIDE SEQUENCE [LARGE SCALE GENOMIC DNA]</scope>
    <source>
        <strain evidence="7 8">KACC 18849</strain>
    </source>
</reference>
<comment type="similarity">
    <text evidence="2 5">Belongs to the TolB family.</text>
</comment>
<dbReference type="RefSeq" id="WP_198578403.1">
    <property type="nucleotide sequence ID" value="NZ_JADWOX010000023.1"/>
</dbReference>
<keyword evidence="8" id="KW-1185">Reference proteome</keyword>
<proteinExistence type="inferred from homology"/>
<keyword evidence="4 5" id="KW-0574">Periplasm</keyword>
<feature type="domain" description="TolB N-terminal" evidence="6">
    <location>
        <begin position="43"/>
        <end position="144"/>
    </location>
</feature>
<comment type="subcellular location">
    <subcellularLocation>
        <location evidence="1 5">Periplasm</location>
    </subcellularLocation>
</comment>
<dbReference type="NCBIfam" id="TIGR02800">
    <property type="entry name" value="propeller_TolB"/>
    <property type="match status" value="1"/>
</dbReference>
<dbReference type="InterPro" id="IPR007195">
    <property type="entry name" value="TolB_N"/>
</dbReference>
<evidence type="ECO:0000313" key="8">
    <source>
        <dbReference type="Proteomes" id="UP000639859"/>
    </source>
</evidence>
<comment type="function">
    <text evidence="5">Part of the Tol-Pal system, which plays a role in outer membrane invagination during cell division and is important for maintaining outer membrane integrity.</text>
</comment>
<accession>A0ABS0T3P6</accession>
<evidence type="ECO:0000256" key="2">
    <source>
        <dbReference type="ARBA" id="ARBA00009820"/>
    </source>
</evidence>
<dbReference type="PANTHER" id="PTHR36842:SF1">
    <property type="entry name" value="PROTEIN TOLB"/>
    <property type="match status" value="1"/>
</dbReference>
<dbReference type="InterPro" id="IPR011659">
    <property type="entry name" value="WD40"/>
</dbReference>
<evidence type="ECO:0000256" key="3">
    <source>
        <dbReference type="ARBA" id="ARBA00022729"/>
    </source>
</evidence>
<comment type="subunit">
    <text evidence="5">The Tol-Pal system is composed of five core proteins: the inner membrane proteins TolA, TolQ and TolR, the periplasmic protein TolB and the outer membrane protein Pal. They form a network linking the inner and outer membranes and the peptidoglycan layer.</text>
</comment>
<dbReference type="Pfam" id="PF07676">
    <property type="entry name" value="PD40"/>
    <property type="match status" value="4"/>
</dbReference>
<dbReference type="InterPro" id="IPR011042">
    <property type="entry name" value="6-blade_b-propeller_TolB-like"/>
</dbReference>
<name>A0ABS0T3P6_9CAUL</name>
<dbReference type="Pfam" id="PF04052">
    <property type="entry name" value="TolB_N"/>
    <property type="match status" value="1"/>
</dbReference>
<protein>
    <recommendedName>
        <fullName evidence="5">Tol-Pal system protein TolB</fullName>
    </recommendedName>
</protein>
<sequence>MTASAPAQSVKRRLATPLLAMSLALAGFGAIAALPGVAAAQIEIDIDKGAVKPMPVAIPAFAGAQRGADIAQVISGNLERSGLFQPLNVGGVTDKLTDVNVQPRFPDWQATGAQALINGQVTVGADGSLRVDFRLWDTFSQQQLLGLQFTSTAENWRRVAHKISDAVYERLTGEKGYFDTRVAFVAESGPKLARVKRLGIMDQDGANPQYITDGSSIVMTPRFSATSQELTYMALRPTGSSIYLLNLQTNRQETVGRFPGMVFAPRFSPDGKKVAFSVEKGGNSDIYVLDLRTRQSTRITTDPAIDTSPSFSPDGSKIVFNSDRGGQAQLYVMNADGSGVRRISYGGGRYTTPVWSPRGDYIAFTKQTGGQFHIGVMATDGGGERLLTTSYLDEGPTWAPNGRVLMFFREGSAGNPRLWTVDITGRILRPAAYPGAASDPAWSPLLD</sequence>
<gene>
    <name evidence="5 7" type="primary">tolB</name>
    <name evidence="7" type="ORF">I4Q42_22850</name>
</gene>
<keyword evidence="3 5" id="KW-0732">Signal</keyword>
<comment type="caution">
    <text evidence="7">The sequence shown here is derived from an EMBL/GenBank/DDBJ whole genome shotgun (WGS) entry which is preliminary data.</text>
</comment>
<organism evidence="7 8">
    <name type="scientific">Caulobacter hibisci</name>
    <dbReference type="NCBI Taxonomy" id="2035993"/>
    <lineage>
        <taxon>Bacteria</taxon>
        <taxon>Pseudomonadati</taxon>
        <taxon>Pseudomonadota</taxon>
        <taxon>Alphaproteobacteria</taxon>
        <taxon>Caulobacterales</taxon>
        <taxon>Caulobacteraceae</taxon>
        <taxon>Caulobacter</taxon>
    </lineage>
</organism>
<dbReference type="EMBL" id="JADWOX010000023">
    <property type="protein sequence ID" value="MBI1686515.1"/>
    <property type="molecule type" value="Genomic_DNA"/>
</dbReference>